<keyword evidence="9" id="KW-1185">Reference proteome</keyword>
<gene>
    <name evidence="8" type="ORF">YP76_19985</name>
</gene>
<evidence type="ECO:0000256" key="2">
    <source>
        <dbReference type="ARBA" id="ARBA00022723"/>
    </source>
</evidence>
<comment type="caution">
    <text evidence="8">The sequence shown here is derived from an EMBL/GenBank/DDBJ whole genome shotgun (WGS) entry which is preliminary data.</text>
</comment>
<dbReference type="Gene3D" id="3.40.140.10">
    <property type="entry name" value="Cytidine Deaminase, domain 2"/>
    <property type="match status" value="1"/>
</dbReference>
<feature type="domain" description="JAB" evidence="7">
    <location>
        <begin position="93"/>
        <end position="188"/>
    </location>
</feature>
<accession>A0A0M3AP36</accession>
<feature type="domain" description="DUF2016" evidence="6">
    <location>
        <begin position="7"/>
        <end position="86"/>
    </location>
</feature>
<evidence type="ECO:0000256" key="1">
    <source>
        <dbReference type="ARBA" id="ARBA00022670"/>
    </source>
</evidence>
<evidence type="ECO:0000259" key="7">
    <source>
        <dbReference type="Pfam" id="PF14464"/>
    </source>
</evidence>
<dbReference type="Pfam" id="PF14464">
    <property type="entry name" value="Prok-JAB"/>
    <property type="match status" value="1"/>
</dbReference>
<dbReference type="NCBIfam" id="TIGR03735">
    <property type="entry name" value="PRTRC_A"/>
    <property type="match status" value="1"/>
</dbReference>
<organism evidence="8 9">
    <name type="scientific">Sphingobium chungbukense</name>
    <dbReference type="NCBI Taxonomy" id="56193"/>
    <lineage>
        <taxon>Bacteria</taxon>
        <taxon>Pseudomonadati</taxon>
        <taxon>Pseudomonadota</taxon>
        <taxon>Alphaproteobacteria</taxon>
        <taxon>Sphingomonadales</taxon>
        <taxon>Sphingomonadaceae</taxon>
        <taxon>Sphingobium</taxon>
    </lineage>
</organism>
<evidence type="ECO:0000259" key="6">
    <source>
        <dbReference type="Pfam" id="PF09436"/>
    </source>
</evidence>
<keyword evidence="3" id="KW-0378">Hydrolase</keyword>
<proteinExistence type="predicted"/>
<evidence type="ECO:0000256" key="4">
    <source>
        <dbReference type="ARBA" id="ARBA00022833"/>
    </source>
</evidence>
<keyword evidence="4" id="KW-0862">Zinc</keyword>
<name>A0A0M3AP36_9SPHN</name>
<dbReference type="InterPro" id="IPR018560">
    <property type="entry name" value="DUF2016"/>
</dbReference>
<evidence type="ECO:0000313" key="9">
    <source>
        <dbReference type="Proteomes" id="UP000033874"/>
    </source>
</evidence>
<dbReference type="Pfam" id="PF09436">
    <property type="entry name" value="DUF2016"/>
    <property type="match status" value="1"/>
</dbReference>
<keyword evidence="1" id="KW-0645">Protease</keyword>
<dbReference type="SUPFAM" id="SSF102712">
    <property type="entry name" value="JAB1/MPN domain"/>
    <property type="match status" value="1"/>
</dbReference>
<dbReference type="PATRIC" id="fig|56193.3.peg.4202"/>
<keyword evidence="5" id="KW-0482">Metalloprotease</keyword>
<dbReference type="AlphaFoldDB" id="A0A0M3AP36"/>
<protein>
    <submittedName>
        <fullName evidence="8">PRTRC system protein A</fullName>
    </submittedName>
</protein>
<dbReference type="GO" id="GO:0008237">
    <property type="term" value="F:metallopeptidase activity"/>
    <property type="evidence" value="ECO:0007669"/>
    <property type="project" value="UniProtKB-KW"/>
</dbReference>
<reference evidence="8 9" key="1">
    <citation type="submission" date="2015-04" db="EMBL/GenBank/DDBJ databases">
        <title>Genome sequence of aromatic hydrocarbons-degrading Sphingobium chungbukense DJ77.</title>
        <authorList>
            <person name="Kim Y.-C."/>
            <person name="Chae J.-C."/>
        </authorList>
    </citation>
    <scope>NUCLEOTIDE SEQUENCE [LARGE SCALE GENOMIC DNA]</scope>
    <source>
        <strain evidence="8 9">DJ77</strain>
    </source>
</reference>
<dbReference type="GO" id="GO:0046872">
    <property type="term" value="F:metal ion binding"/>
    <property type="evidence" value="ECO:0007669"/>
    <property type="project" value="UniProtKB-KW"/>
</dbReference>
<dbReference type="InterPro" id="IPR022499">
    <property type="entry name" value="PRTRC_protein-A"/>
</dbReference>
<sequence length="251" mass="26719">MTMLADDPTAAALLAAVPCYPVPPMGRSPGLDALRSSRAGHGLAVGSDGAMLILRRPWLELDAPLAPPFAAHFPYGSIGEPKAELRCGRVPGEHLAAVLDHFRAALPNEAAAFILWNEATTEFFVHFPQIDEATPTRLVYRPPACEPDWHVVCDMHSHGRGPAYFSATDDADDAHATKISLVVGRLDHPEGPIMAARLCAGGMFLAVPRSPFSGDPPCSLTSPSVTFFPPPSTIADSGYSSWDAVETAPRC</sequence>
<evidence type="ECO:0000256" key="3">
    <source>
        <dbReference type="ARBA" id="ARBA00022801"/>
    </source>
</evidence>
<dbReference type="EMBL" id="LBIC01000010">
    <property type="protein sequence ID" value="KKW90289.1"/>
    <property type="molecule type" value="Genomic_DNA"/>
</dbReference>
<dbReference type="Proteomes" id="UP000033874">
    <property type="component" value="Unassembled WGS sequence"/>
</dbReference>
<dbReference type="STRING" id="56193.YP76_19985"/>
<evidence type="ECO:0000313" key="8">
    <source>
        <dbReference type="EMBL" id="KKW90289.1"/>
    </source>
</evidence>
<dbReference type="InterPro" id="IPR028090">
    <property type="entry name" value="JAB_dom_prok"/>
</dbReference>
<evidence type="ECO:0000256" key="5">
    <source>
        <dbReference type="ARBA" id="ARBA00023049"/>
    </source>
</evidence>
<dbReference type="GO" id="GO:0006508">
    <property type="term" value="P:proteolysis"/>
    <property type="evidence" value="ECO:0007669"/>
    <property type="project" value="UniProtKB-KW"/>
</dbReference>
<dbReference type="RefSeq" id="WP_046765375.1">
    <property type="nucleotide sequence ID" value="NZ_LBIC01000010.1"/>
</dbReference>
<keyword evidence="2" id="KW-0479">Metal-binding</keyword>